<evidence type="ECO:0000313" key="2">
    <source>
        <dbReference type="Proteomes" id="UP000261905"/>
    </source>
</evidence>
<dbReference type="Proteomes" id="UP000261905">
    <property type="component" value="Unassembled WGS sequence"/>
</dbReference>
<proteinExistence type="predicted"/>
<name>A0A371PJQ5_9BACL</name>
<dbReference type="RefSeq" id="WP_116043373.1">
    <property type="nucleotide sequence ID" value="NZ_QUBQ01000001.1"/>
</dbReference>
<sequence>MMMQQQIMTDQMIRGTMMKRAFISILLTVALLVSFVPSASAAYSYTSTIHNFSGGTIYFGNGVIVNTGPYYDTLTVNVYQQVCTTTPTPSCTNVWVGSKNISLSSQQAMYPGVSGAPLIPIVTGAAAGQYFYTLSAPGSWHVMAHIHT</sequence>
<comment type="caution">
    <text evidence="1">The sequence shown here is derived from an EMBL/GenBank/DDBJ whole genome shotgun (WGS) entry which is preliminary data.</text>
</comment>
<organism evidence="1 2">
    <name type="scientific">Paenibacillus paeoniae</name>
    <dbReference type="NCBI Taxonomy" id="2292705"/>
    <lineage>
        <taxon>Bacteria</taxon>
        <taxon>Bacillati</taxon>
        <taxon>Bacillota</taxon>
        <taxon>Bacilli</taxon>
        <taxon>Bacillales</taxon>
        <taxon>Paenibacillaceae</taxon>
        <taxon>Paenibacillus</taxon>
    </lineage>
</organism>
<accession>A0A371PJQ5</accession>
<evidence type="ECO:0000313" key="1">
    <source>
        <dbReference type="EMBL" id="REK76432.1"/>
    </source>
</evidence>
<reference evidence="1 2" key="1">
    <citation type="submission" date="2018-08" db="EMBL/GenBank/DDBJ databases">
        <title>Paenibacillus sp. M4BSY-1, whole genome shotgun sequence.</title>
        <authorList>
            <person name="Tuo L."/>
        </authorList>
    </citation>
    <scope>NUCLEOTIDE SEQUENCE [LARGE SCALE GENOMIC DNA]</scope>
    <source>
        <strain evidence="1 2">M4BSY-1</strain>
    </source>
</reference>
<dbReference type="EMBL" id="QUBQ01000001">
    <property type="protein sequence ID" value="REK76432.1"/>
    <property type="molecule type" value="Genomic_DNA"/>
</dbReference>
<protein>
    <submittedName>
        <fullName evidence="1">Uncharacterized protein</fullName>
    </submittedName>
</protein>
<dbReference type="OrthoDB" id="2621949at2"/>
<dbReference type="AlphaFoldDB" id="A0A371PJQ5"/>
<keyword evidence="2" id="KW-1185">Reference proteome</keyword>
<gene>
    <name evidence="1" type="ORF">DX130_05165</name>
</gene>